<dbReference type="Gene3D" id="3.60.10.10">
    <property type="entry name" value="Endonuclease/exonuclease/phosphatase"/>
    <property type="match status" value="1"/>
</dbReference>
<dbReference type="GO" id="GO:0003824">
    <property type="term" value="F:catalytic activity"/>
    <property type="evidence" value="ECO:0007669"/>
    <property type="project" value="InterPro"/>
</dbReference>
<dbReference type="InterPro" id="IPR036691">
    <property type="entry name" value="Endo/exonu/phosph_ase_sf"/>
</dbReference>
<dbReference type="SUPFAM" id="SSF56219">
    <property type="entry name" value="DNase I-like"/>
    <property type="match status" value="1"/>
</dbReference>
<protein>
    <submittedName>
        <fullName evidence="4">Endonuclease/exonuclease/phosphatase domain-containing protein</fullName>
    </submittedName>
</protein>
<dbReference type="OMA" id="WSVHLDY"/>
<name>A0A915KWC4_ROMCU</name>
<feature type="domain" description="Endonuclease/exonuclease/phosphatase" evidence="2">
    <location>
        <begin position="34"/>
        <end position="320"/>
    </location>
</feature>
<evidence type="ECO:0000313" key="4">
    <source>
        <dbReference type="WBParaSite" id="nRc.2.0.1.t41840-RA"/>
    </source>
</evidence>
<dbReference type="Pfam" id="PF03372">
    <property type="entry name" value="Exo_endo_phos"/>
    <property type="match status" value="1"/>
</dbReference>
<reference evidence="4" key="1">
    <citation type="submission" date="2022-11" db="UniProtKB">
        <authorList>
            <consortium name="WormBaseParasite"/>
        </authorList>
    </citation>
    <scope>IDENTIFICATION</scope>
</reference>
<keyword evidence="1" id="KW-0732">Signal</keyword>
<dbReference type="PANTHER" id="PTHR41349:SF1">
    <property type="entry name" value="PROTEIN CBG08683"/>
    <property type="match status" value="1"/>
</dbReference>
<dbReference type="InterPro" id="IPR005135">
    <property type="entry name" value="Endo/exonuclease/phosphatase"/>
</dbReference>
<evidence type="ECO:0000256" key="1">
    <source>
        <dbReference type="SAM" id="SignalP"/>
    </source>
</evidence>
<accession>A0A915KWC4</accession>
<feature type="chain" id="PRO_5036836979" evidence="1">
    <location>
        <begin position="22"/>
        <end position="331"/>
    </location>
</feature>
<keyword evidence="3" id="KW-1185">Reference proteome</keyword>
<evidence type="ECO:0000313" key="3">
    <source>
        <dbReference type="Proteomes" id="UP000887565"/>
    </source>
</evidence>
<evidence type="ECO:0000259" key="2">
    <source>
        <dbReference type="Pfam" id="PF03372"/>
    </source>
</evidence>
<dbReference type="WBParaSite" id="nRc.2.0.1.t41840-RA">
    <property type="protein sequence ID" value="nRc.2.0.1.t41840-RA"/>
    <property type="gene ID" value="nRc.2.0.1.g41840"/>
</dbReference>
<dbReference type="Proteomes" id="UP000887565">
    <property type="component" value="Unplaced"/>
</dbReference>
<feature type="signal peptide" evidence="1">
    <location>
        <begin position="1"/>
        <end position="21"/>
    </location>
</feature>
<organism evidence="3 4">
    <name type="scientific">Romanomermis culicivorax</name>
    <name type="common">Nematode worm</name>
    <dbReference type="NCBI Taxonomy" id="13658"/>
    <lineage>
        <taxon>Eukaryota</taxon>
        <taxon>Metazoa</taxon>
        <taxon>Ecdysozoa</taxon>
        <taxon>Nematoda</taxon>
        <taxon>Enoplea</taxon>
        <taxon>Dorylaimia</taxon>
        <taxon>Mermithida</taxon>
        <taxon>Mermithoidea</taxon>
        <taxon>Mermithidae</taxon>
        <taxon>Romanomermis</taxon>
    </lineage>
</organism>
<proteinExistence type="predicted"/>
<dbReference type="AlphaFoldDB" id="A0A915KWC4"/>
<sequence length="331" mass="38061">MLKFSLLSVVFLAQFSQGVQGGGRRPVKARLRFMTFNVWYSGINVFNGLEKIARHVALIKPDIVALQEIEGGRLDALLTMLPGSWAKCNDTMGVPNAPYIITRFPIQKHYRPMQSVRSVACQILVERTEPSLYVNVWNVHLPRNTYGPHEACFNHYARSYWDLREVEEDFNSEFSPKRVNAIRALVRDDQFWHNMGDADEQPLILAGTMNTPSHLDWTEKTKHLHCGQSFPWPVTQLLQDHGLTDSYREMYTNPAEYPGNTWSPVVDYNQARNASEPQDRIDYIFYKSRKMSPVAARIYQGNRHLDTSPNHVSNDWPSDHASVVTDFDIYG</sequence>
<dbReference type="PANTHER" id="PTHR41349">
    <property type="match status" value="1"/>
</dbReference>